<reference evidence="1" key="1">
    <citation type="journal article" date="2017" name="Appl. Environ. Microbiol.">
        <title>Molecular characterization of an Endozoicomonas-like organism causing infection in king scallop Pecten maximus L.</title>
        <authorList>
            <person name="Cano I."/>
            <person name="van Aerle R."/>
            <person name="Ross S."/>
            <person name="Verner-Jeffreys D.W."/>
            <person name="Paley R.K."/>
            <person name="Rimmer G."/>
            <person name="Ryder D."/>
            <person name="Hooper P."/>
            <person name="Stone D."/>
            <person name="Feist S.W."/>
        </authorList>
    </citation>
    <scope>NUCLEOTIDE SEQUENCE</scope>
</reference>
<gene>
    <name evidence="1" type="ORF">CI610_03502</name>
</gene>
<organism evidence="1">
    <name type="scientific">invertebrate metagenome</name>
    <dbReference type="NCBI Taxonomy" id="1711999"/>
    <lineage>
        <taxon>unclassified sequences</taxon>
        <taxon>metagenomes</taxon>
        <taxon>organismal metagenomes</taxon>
    </lineage>
</organism>
<comment type="caution">
    <text evidence="1">The sequence shown here is derived from an EMBL/GenBank/DDBJ whole genome shotgun (WGS) entry which is preliminary data.</text>
</comment>
<dbReference type="AlphaFoldDB" id="A0A2H9T2X0"/>
<evidence type="ECO:0000313" key="1">
    <source>
        <dbReference type="EMBL" id="PJE77573.1"/>
    </source>
</evidence>
<proteinExistence type="predicted"/>
<dbReference type="EMBL" id="NSIT01000501">
    <property type="protein sequence ID" value="PJE77573.1"/>
    <property type="molecule type" value="Genomic_DNA"/>
</dbReference>
<name>A0A2H9T2X0_9ZZZZ</name>
<accession>A0A2H9T2X0</accession>
<sequence length="95" mass="11061">MVSPCVSYKVRIAYYVTINAKFRRSVTRVIPASSPYSFIKCTCIYFGTLPKFLKLLLLILCLCSDKFIRKQPLHVFVFSIRLKSVSPRTTFRYPN</sequence>
<protein>
    <submittedName>
        <fullName evidence="1">Uncharacterized protein</fullName>
    </submittedName>
</protein>